<dbReference type="InterPro" id="IPR036168">
    <property type="entry name" value="AP2_Mu_C_sf"/>
</dbReference>
<organism evidence="2 3">
    <name type="scientific">Thalictrum thalictroides</name>
    <name type="common">Rue-anemone</name>
    <name type="synonym">Anemone thalictroides</name>
    <dbReference type="NCBI Taxonomy" id="46969"/>
    <lineage>
        <taxon>Eukaryota</taxon>
        <taxon>Viridiplantae</taxon>
        <taxon>Streptophyta</taxon>
        <taxon>Embryophyta</taxon>
        <taxon>Tracheophyta</taxon>
        <taxon>Spermatophyta</taxon>
        <taxon>Magnoliopsida</taxon>
        <taxon>Ranunculales</taxon>
        <taxon>Ranunculaceae</taxon>
        <taxon>Thalictroideae</taxon>
        <taxon>Thalictrum</taxon>
    </lineage>
</organism>
<dbReference type="EMBL" id="JABWDY010001455">
    <property type="protein sequence ID" value="KAF5207404.1"/>
    <property type="molecule type" value="Genomic_DNA"/>
</dbReference>
<evidence type="ECO:0000313" key="2">
    <source>
        <dbReference type="EMBL" id="KAF5207404.1"/>
    </source>
</evidence>
<evidence type="ECO:0000313" key="3">
    <source>
        <dbReference type="Proteomes" id="UP000554482"/>
    </source>
</evidence>
<evidence type="ECO:0000259" key="1">
    <source>
        <dbReference type="PROSITE" id="PS51072"/>
    </source>
</evidence>
<reference evidence="2 3" key="1">
    <citation type="submission" date="2020-06" db="EMBL/GenBank/DDBJ databases">
        <title>Transcriptomic and genomic resources for Thalictrum thalictroides and T. hernandezii: Facilitating candidate gene discovery in an emerging model plant lineage.</title>
        <authorList>
            <person name="Arias T."/>
            <person name="Riano-Pachon D.M."/>
            <person name="Di Stilio V.S."/>
        </authorList>
    </citation>
    <scope>NUCLEOTIDE SEQUENCE [LARGE SCALE GENOMIC DNA]</scope>
    <source>
        <strain evidence="3">cv. WT478/WT964</strain>
        <tissue evidence="2">Leaves</tissue>
    </source>
</reference>
<comment type="caution">
    <text evidence="2">The sequence shown here is derived from an EMBL/GenBank/DDBJ whole genome shotgun (WGS) entry which is preliminary data.</text>
</comment>
<dbReference type="PANTHER" id="PTHR37769">
    <property type="entry name" value="OS08G0243900 PROTEIN"/>
    <property type="match status" value="1"/>
</dbReference>
<dbReference type="PROSITE" id="PS51072">
    <property type="entry name" value="MHD"/>
    <property type="match status" value="1"/>
</dbReference>
<dbReference type="InterPro" id="IPR018808">
    <property type="entry name" value="Muniscin_C"/>
</dbReference>
<dbReference type="PANTHER" id="PTHR37769:SF1">
    <property type="entry name" value="OS08G0243900 PROTEIN"/>
    <property type="match status" value="1"/>
</dbReference>
<feature type="domain" description="MHD" evidence="1">
    <location>
        <begin position="1"/>
        <end position="235"/>
    </location>
</feature>
<dbReference type="SUPFAM" id="SSF49447">
    <property type="entry name" value="Second domain of Mu2 adaptin subunit (ap50) of ap2 adaptor"/>
    <property type="match status" value="1"/>
</dbReference>
<sequence length="235" mass="26306">MKGPEMYISEEISVEFRETLLARVGLMGMVYLRTLPPKKAGDKETEFSFRIDGTAGVKRFVMQSSGVSSLGNGIFHLRAAASEDPQPILKYSLLPRATSLPLRVRLVKHHSGTLLSVMVQYSSNPDLPAPLNDVTFILKLPVDPTLLKVSPKAVLNRSEKELRWHIQEIPLKGPPGRLRARMPVDINEDEDIEVVALVQFFVQGTRSLSLRPVSEGNTDFYEVNHQFTNGTYMCN</sequence>
<dbReference type="InterPro" id="IPR028565">
    <property type="entry name" value="MHD"/>
</dbReference>
<proteinExistence type="predicted"/>
<protein>
    <submittedName>
        <fullName evidence="2">Muniscin carboxy-terminal mu-like domain protein</fullName>
    </submittedName>
</protein>
<keyword evidence="3" id="KW-1185">Reference proteome</keyword>
<dbReference type="CDD" id="cd09257">
    <property type="entry name" value="AP_muniscins_like_MHD"/>
    <property type="match status" value="1"/>
</dbReference>
<gene>
    <name evidence="2" type="ORF">FRX31_003009</name>
</gene>
<dbReference type="Pfam" id="PF10291">
    <property type="entry name" value="muHD"/>
    <property type="match status" value="1"/>
</dbReference>
<accession>A0A7J6XCE3</accession>
<dbReference type="AlphaFoldDB" id="A0A7J6XCE3"/>
<name>A0A7J6XCE3_THATH</name>
<dbReference type="OrthoDB" id="20621at2759"/>
<dbReference type="Proteomes" id="UP000554482">
    <property type="component" value="Unassembled WGS sequence"/>
</dbReference>